<organism evidence="1 2">
    <name type="scientific">Pseudomyxococcus hansupus</name>
    <dbReference type="NCBI Taxonomy" id="1297742"/>
    <lineage>
        <taxon>Bacteria</taxon>
        <taxon>Pseudomonadati</taxon>
        <taxon>Myxococcota</taxon>
        <taxon>Myxococcia</taxon>
        <taxon>Myxococcales</taxon>
        <taxon>Cystobacterineae</taxon>
        <taxon>Myxococcaceae</taxon>
        <taxon>Pseudomyxococcus</taxon>
    </lineage>
</organism>
<evidence type="ECO:0008006" key="3">
    <source>
        <dbReference type="Google" id="ProtNLM"/>
    </source>
</evidence>
<dbReference type="PANTHER" id="PTHR36922">
    <property type="entry name" value="BLL2446 PROTEIN"/>
    <property type="match status" value="1"/>
</dbReference>
<evidence type="ECO:0000313" key="2">
    <source>
        <dbReference type="Proteomes" id="UP000009026"/>
    </source>
</evidence>
<dbReference type="Proteomes" id="UP000009026">
    <property type="component" value="Chromosome"/>
</dbReference>
<dbReference type="Pfam" id="PF09351">
    <property type="entry name" value="DUF1993"/>
    <property type="match status" value="1"/>
</dbReference>
<dbReference type="PANTHER" id="PTHR36922:SF1">
    <property type="entry name" value="DUF1993 DOMAIN-CONTAINING PROTEIN"/>
    <property type="match status" value="1"/>
</dbReference>
<dbReference type="KEGG" id="mym:A176_001651"/>
<dbReference type="PATRIC" id="fig|1297742.4.peg.1671"/>
<proteinExistence type="predicted"/>
<dbReference type="RefSeq" id="WP_002634549.1">
    <property type="nucleotide sequence ID" value="NZ_CP012109.1"/>
</dbReference>
<accession>A0A0H4WPP1</accession>
<dbReference type="Gene3D" id="1.20.120.450">
    <property type="entry name" value="dinb family like domain"/>
    <property type="match status" value="1"/>
</dbReference>
<sequence length="175" mass="19618">MSLYEMTVPCFTQMLRSLQGFLKKGEARAQEVGFDPKNLLQSRLAPDMHNLASQVYFTCTQAQEAVLRLGRQPLSKADTPTDMEQAHALIEQTLHLLASTDRAQMEEAAQRPLAIELANGMAFDMTGSEYALNWVIPQFYFHLTTAYSILRHNGVPLGKADYVAHMLAYLRKPAA</sequence>
<dbReference type="InterPro" id="IPR034660">
    <property type="entry name" value="DinB/YfiT-like"/>
</dbReference>
<evidence type="ECO:0000313" key="1">
    <source>
        <dbReference type="EMBL" id="AKQ64739.1"/>
    </source>
</evidence>
<name>A0A0H4WPP1_9BACT</name>
<dbReference type="SUPFAM" id="SSF109854">
    <property type="entry name" value="DinB/YfiT-like putative metalloenzymes"/>
    <property type="match status" value="1"/>
</dbReference>
<dbReference type="AlphaFoldDB" id="A0A0H4WPP1"/>
<dbReference type="OrthoDB" id="338237at2"/>
<dbReference type="STRING" id="1297742.A176_001651"/>
<gene>
    <name evidence="1" type="ORF">A176_001651</name>
</gene>
<keyword evidence="2" id="KW-1185">Reference proteome</keyword>
<protein>
    <recommendedName>
        <fullName evidence="3">DUF1993 domain-containing protein</fullName>
    </recommendedName>
</protein>
<dbReference type="EMBL" id="CP012109">
    <property type="protein sequence ID" value="AKQ64739.1"/>
    <property type="molecule type" value="Genomic_DNA"/>
</dbReference>
<reference evidence="1 2" key="1">
    <citation type="journal article" date="2016" name="PLoS ONE">
        <title>Complete Genome Sequence and Comparative Genomics of a Novel Myxobacterium Myxococcus hansupus.</title>
        <authorList>
            <person name="Sharma G."/>
            <person name="Narwani T."/>
            <person name="Subramanian S."/>
        </authorList>
    </citation>
    <scope>NUCLEOTIDE SEQUENCE [LARGE SCALE GENOMIC DNA]</scope>
    <source>
        <strain evidence="2">mixupus</strain>
    </source>
</reference>
<dbReference type="InterPro" id="IPR018531">
    <property type="entry name" value="DUF1993"/>
</dbReference>
<dbReference type="eggNOG" id="COG3812">
    <property type="taxonomic scope" value="Bacteria"/>
</dbReference>